<accession>A0A834RAB2</accession>
<evidence type="ECO:0008006" key="6">
    <source>
        <dbReference type="Google" id="ProtNLM"/>
    </source>
</evidence>
<reference evidence="5" key="1">
    <citation type="journal article" date="2020" name="PLoS Negl. Trop. Dis.">
        <title>High-quality nuclear genome for Sarcoptes scabiei-A critical resource for a neglected parasite.</title>
        <authorList>
            <person name="Korhonen P.K."/>
            <person name="Gasser R.B."/>
            <person name="Ma G."/>
            <person name="Wang T."/>
            <person name="Stroehlein A.J."/>
            <person name="Young N.D."/>
            <person name="Ang C.S."/>
            <person name="Fernando D.D."/>
            <person name="Lu H.C."/>
            <person name="Taylor S."/>
            <person name="Reynolds S.L."/>
            <person name="Mofiz E."/>
            <person name="Najaraj S.H."/>
            <person name="Gowda H."/>
            <person name="Madugundu A."/>
            <person name="Renuse S."/>
            <person name="Holt D."/>
            <person name="Pandey A."/>
            <person name="Papenfuss A.T."/>
            <person name="Fischer K."/>
        </authorList>
    </citation>
    <scope>NUCLEOTIDE SEQUENCE [LARGE SCALE GENOMIC DNA]</scope>
</reference>
<proteinExistence type="predicted"/>
<dbReference type="OrthoDB" id="6514958at2759"/>
<evidence type="ECO:0000313" key="5">
    <source>
        <dbReference type="Proteomes" id="UP000070412"/>
    </source>
</evidence>
<dbReference type="EnsemblMetazoa" id="SSS_5016s_mrna">
    <property type="protein sequence ID" value="KAF7493060.1"/>
    <property type="gene ID" value="SSS_5016"/>
</dbReference>
<feature type="signal peptide" evidence="2">
    <location>
        <begin position="1"/>
        <end position="25"/>
    </location>
</feature>
<feature type="chain" id="PRO_5038316107" description="Protein quiver" evidence="2">
    <location>
        <begin position="26"/>
        <end position="488"/>
    </location>
</feature>
<evidence type="ECO:0000313" key="3">
    <source>
        <dbReference type="EMBL" id="KAF7493060.1"/>
    </source>
</evidence>
<organism evidence="3">
    <name type="scientific">Sarcoptes scabiei</name>
    <name type="common">Itch mite</name>
    <name type="synonym">Acarus scabiei</name>
    <dbReference type="NCBI Taxonomy" id="52283"/>
    <lineage>
        <taxon>Eukaryota</taxon>
        <taxon>Metazoa</taxon>
        <taxon>Ecdysozoa</taxon>
        <taxon>Arthropoda</taxon>
        <taxon>Chelicerata</taxon>
        <taxon>Arachnida</taxon>
        <taxon>Acari</taxon>
        <taxon>Acariformes</taxon>
        <taxon>Sarcoptiformes</taxon>
        <taxon>Astigmata</taxon>
        <taxon>Psoroptidia</taxon>
        <taxon>Sarcoptoidea</taxon>
        <taxon>Sarcoptidae</taxon>
        <taxon>Sarcoptinae</taxon>
        <taxon>Sarcoptes</taxon>
    </lineage>
</organism>
<feature type="region of interest" description="Disordered" evidence="1">
    <location>
        <begin position="70"/>
        <end position="91"/>
    </location>
</feature>
<dbReference type="Proteomes" id="UP000070412">
    <property type="component" value="Unassembled WGS sequence"/>
</dbReference>
<keyword evidence="5" id="KW-1185">Reference proteome</keyword>
<evidence type="ECO:0000313" key="4">
    <source>
        <dbReference type="EnsemblMetazoa" id="KAF7493060.1"/>
    </source>
</evidence>
<dbReference type="AlphaFoldDB" id="A0A834RAB2"/>
<feature type="region of interest" description="Disordered" evidence="1">
    <location>
        <begin position="250"/>
        <end position="279"/>
    </location>
</feature>
<feature type="compositionally biased region" description="Low complexity" evidence="1">
    <location>
        <begin position="265"/>
        <end position="279"/>
    </location>
</feature>
<reference evidence="3" key="2">
    <citation type="submission" date="2020-01" db="EMBL/GenBank/DDBJ databases">
        <authorList>
            <person name="Korhonen P.K.K."/>
            <person name="Guangxu M.G."/>
            <person name="Wang T.W."/>
            <person name="Stroehlein A.J.S."/>
            <person name="Young N.D."/>
            <person name="Ang C.-S.A."/>
            <person name="Fernando D.W.F."/>
            <person name="Lu H.L."/>
            <person name="Taylor S.T."/>
            <person name="Ehtesham M.E.M."/>
            <person name="Najaraj S.H.N."/>
            <person name="Harsha G.H.G."/>
            <person name="Madugundu A.M."/>
            <person name="Renuse S.R."/>
            <person name="Holt D.H."/>
            <person name="Pandey A.P."/>
            <person name="Papenfuss A.P."/>
            <person name="Gasser R.B.G."/>
            <person name="Fischer K.F."/>
        </authorList>
    </citation>
    <scope>NUCLEOTIDE SEQUENCE</scope>
    <source>
        <strain evidence="3">SSS_KF_BRIS2020</strain>
    </source>
</reference>
<dbReference type="EMBL" id="WVUK01000056">
    <property type="protein sequence ID" value="KAF7493060.1"/>
    <property type="molecule type" value="Genomic_DNA"/>
</dbReference>
<evidence type="ECO:0000256" key="2">
    <source>
        <dbReference type="SAM" id="SignalP"/>
    </source>
</evidence>
<reference evidence="4" key="3">
    <citation type="submission" date="2022-06" db="UniProtKB">
        <authorList>
            <consortium name="EnsemblMetazoa"/>
        </authorList>
    </citation>
    <scope>IDENTIFICATION</scope>
</reference>
<sequence length="488" mass="56040">MNRMNRSIFWFAAISFTILFKSIVCDGPNRSDGMGGSGDGGPSKKDRTILQPTRQEIERFQLIQEQIRHHQLQDQNESEMKSKSSSTTSPIRLTKEIERKKFVFPLKIKSIQKHSSLPHQIVPIIDEFPLLTNDEFLHLIPQSSSSSSQVMIPILTWPTETIAKNFPPHSHHQLPMEIMKGPESFRFRIPETIPKKFITMNHHEVLNEPLIQKSNPHPSSRLHTAPNLFTALSQDEARVINNFLFENNKNNRIPQSTNDQRQKMQPPLGLSSSSFSIGSQSINHPPSTAIVKSSSNKINRDGIKIDGNYRTMNQTIKNFQIKSIKNKQDYSTSHQRFDKSYHLSPHPDNVELMTDLDAHYSSPIRCYACHWNIQHCSDFNCYNNPDICTNNNFDYHLSQQIDCLGGCEQFVITDPNGLIQQWKRGCANPETLPINRMRCQTFYEFGVRIDRCLCNQNFCNLSSRKLTDSTNTMLSLQCMALFVMKIIS</sequence>
<name>A0A834RAB2_SARSC</name>
<evidence type="ECO:0000256" key="1">
    <source>
        <dbReference type="SAM" id="MobiDB-lite"/>
    </source>
</evidence>
<protein>
    <recommendedName>
        <fullName evidence="6">Protein quiver</fullName>
    </recommendedName>
</protein>
<feature type="compositionally biased region" description="Basic and acidic residues" evidence="1">
    <location>
        <begin position="70"/>
        <end position="82"/>
    </location>
</feature>
<gene>
    <name evidence="3" type="ORF">SSS_5016</name>
</gene>
<keyword evidence="2" id="KW-0732">Signal</keyword>